<accession>A0A150K6U3</accession>
<name>A0A150K6U3_HEYCO</name>
<sequence length="37" mass="4484">MCFKDAKKQRDTLNGGAPPFFVFFWTFWRLPSRMPLF</sequence>
<protein>
    <submittedName>
        <fullName evidence="2">Uncharacterized protein</fullName>
    </submittedName>
</protein>
<dbReference type="EMBL" id="LQYG01000018">
    <property type="protein sequence ID" value="KYC65289.1"/>
    <property type="molecule type" value="Genomic_DNA"/>
</dbReference>
<proteinExistence type="predicted"/>
<evidence type="ECO:0000313" key="2">
    <source>
        <dbReference type="EMBL" id="KYC65289.1"/>
    </source>
</evidence>
<keyword evidence="1" id="KW-0812">Transmembrane</keyword>
<gene>
    <name evidence="2" type="ORF">B4098_0242</name>
</gene>
<reference evidence="2 3" key="1">
    <citation type="submission" date="2016-01" db="EMBL/GenBank/DDBJ databases">
        <title>Genome Sequences of Twelve Sporeforming Bacillus Species Isolated from Foods.</title>
        <authorList>
            <person name="Berendsen E.M."/>
            <person name="Wells-Bennik M.H."/>
            <person name="Krawcyk A.O."/>
            <person name="De Jong A."/>
            <person name="Holsappel S."/>
            <person name="Eijlander R.T."/>
            <person name="Kuipers O.P."/>
        </authorList>
    </citation>
    <scope>NUCLEOTIDE SEQUENCE [LARGE SCALE GENOMIC DNA]</scope>
    <source>
        <strain evidence="2 3">B4098</strain>
    </source>
</reference>
<dbReference type="PATRIC" id="fig|1398.26.peg.1579"/>
<keyword evidence="1" id="KW-0472">Membrane</keyword>
<feature type="transmembrane region" description="Helical" evidence="1">
    <location>
        <begin position="12"/>
        <end position="28"/>
    </location>
</feature>
<dbReference type="AlphaFoldDB" id="A0A150K6U3"/>
<keyword evidence="1" id="KW-1133">Transmembrane helix</keyword>
<organism evidence="2 3">
    <name type="scientific">Heyndrickxia coagulans</name>
    <name type="common">Weizmannia coagulans</name>
    <dbReference type="NCBI Taxonomy" id="1398"/>
    <lineage>
        <taxon>Bacteria</taxon>
        <taxon>Bacillati</taxon>
        <taxon>Bacillota</taxon>
        <taxon>Bacilli</taxon>
        <taxon>Bacillales</taxon>
        <taxon>Bacillaceae</taxon>
        <taxon>Heyndrickxia</taxon>
    </lineage>
</organism>
<evidence type="ECO:0000256" key="1">
    <source>
        <dbReference type="SAM" id="Phobius"/>
    </source>
</evidence>
<dbReference type="Proteomes" id="UP000075288">
    <property type="component" value="Unassembled WGS sequence"/>
</dbReference>
<comment type="caution">
    <text evidence="2">The sequence shown here is derived from an EMBL/GenBank/DDBJ whole genome shotgun (WGS) entry which is preliminary data.</text>
</comment>
<evidence type="ECO:0000313" key="3">
    <source>
        <dbReference type="Proteomes" id="UP000075288"/>
    </source>
</evidence>